<evidence type="ECO:0000259" key="12">
    <source>
        <dbReference type="Pfam" id="PF02384"/>
    </source>
</evidence>
<dbReference type="SUPFAM" id="SSF53335">
    <property type="entry name" value="S-adenosyl-L-methionine-dependent methyltransferases"/>
    <property type="match status" value="1"/>
</dbReference>
<evidence type="ECO:0000256" key="1">
    <source>
        <dbReference type="ARBA" id="ARBA00006594"/>
    </source>
</evidence>
<sequence>MANVAAVVSSIRNIMRQDRGISGDAQRLEQLGWMLFLKIIDDKDQELEILKDDYQSVIPEQFQWRTWASDPEGITGDDLLEFIDSNAQNNRGLFATLRNLTSINNPKRAAIAKEVFDGSNNYMKSGYEMRKVINKLNEIDFNNSNDKHIFGNIYESILQELRDAGNKGEYYTPRAVTQFMTQMTNPRLGEKVLDPAAGTGGFLSAAIDHVRENYVNTVEDEHLLQKSITGWELKPVAYVLGLTNLILHEMDVPDYHYIDSLKKEYNSIGKKDQVDVILANPPFGASIAEGVESNFPSSFRCRESADLFVVLMLKLLNHNGRAAIVLPDGCIKGEGVKARIHKKLLTECNLHTIIRMPTSTFFPAAVRTNLLFFEKGKKTNDIWYYEHKLPKGQKSYSKTKPIEFDEFQPIIKWWQNREESSVSWKVNVSELKDWDLDIKNPYQEKIKHIPATELYEKYNNKLTSVQQTFSTISKNILFNRIPVLDKLLQNNNSLFLNIDFINKFKKVIILEGLKGNLSKDFSDKQEFKSGELLSDKMLEEKAIIFEEERLKPEKSVIPIEKQAIPYKIPNHWCWNILDNVSIFYNGKAHEKLVDSSGQYILVNSKFVSTNGSVKKHSTEILVPLKKNDIAIVMSDVPNGRALSRCYLVEENNLYTLNQRIGCLKSLCGIHPEYLKMVLDRNKYYLNFNDGKKQTNLKKSQILSCPIPIPPLEEQKYIIEQVNNLLKKCEELELEIESQNSLSENLIDSILNESF</sequence>
<keyword evidence="6" id="KW-0949">S-adenosyl-L-methionine</keyword>
<comment type="similarity">
    <text evidence="2">Belongs to the type-I restriction system S methylase family.</text>
</comment>
<dbReference type="SUPFAM" id="SSF116734">
    <property type="entry name" value="DNA methylase specificity domain"/>
    <property type="match status" value="1"/>
</dbReference>
<dbReference type="InterPro" id="IPR000055">
    <property type="entry name" value="Restrct_endonuc_typeI_TRD"/>
</dbReference>
<dbReference type="Proteomes" id="UP001202717">
    <property type="component" value="Chromosome"/>
</dbReference>
<dbReference type="PRINTS" id="PR00507">
    <property type="entry name" value="N12N6MTFRASE"/>
</dbReference>
<dbReference type="InterPro" id="IPR051537">
    <property type="entry name" value="DNA_Adenine_Mtase"/>
</dbReference>
<evidence type="ECO:0000259" key="13">
    <source>
        <dbReference type="Pfam" id="PF12161"/>
    </source>
</evidence>
<dbReference type="PROSITE" id="PS00092">
    <property type="entry name" value="N6_MTASE"/>
    <property type="match status" value="1"/>
</dbReference>
<keyword evidence="8" id="KW-0238">DNA-binding</keyword>
<dbReference type="GO" id="GO:0008168">
    <property type="term" value="F:methyltransferase activity"/>
    <property type="evidence" value="ECO:0007669"/>
    <property type="project" value="UniProtKB-KW"/>
</dbReference>
<feature type="domain" description="N6 adenine-specific DNA methyltransferase N-terminal" evidence="13">
    <location>
        <begin position="8"/>
        <end position="99"/>
    </location>
</feature>
<reference evidence="14 15" key="1">
    <citation type="submission" date="2023-01" db="EMBL/GenBank/DDBJ databases">
        <title>Psychroserpens ponticola sp. nov., isolated from seawater.</title>
        <authorList>
            <person name="Kristyanto S."/>
            <person name="Jung J."/>
            <person name="Kim J.M."/>
            <person name="Jeon C.O."/>
        </authorList>
    </citation>
    <scope>NUCLEOTIDE SEQUENCE [LARGE SCALE GENOMIC DNA]</scope>
    <source>
        <strain evidence="14 15">MSW6</strain>
    </source>
</reference>
<evidence type="ECO:0000313" key="14">
    <source>
        <dbReference type="EMBL" id="WCO03473.1"/>
    </source>
</evidence>
<comment type="catalytic activity">
    <reaction evidence="9">
        <text>a 2'-deoxyadenosine in DNA + S-adenosyl-L-methionine = an N(6)-methyl-2'-deoxyadenosine in DNA + S-adenosyl-L-homocysteine + H(+)</text>
        <dbReference type="Rhea" id="RHEA:15197"/>
        <dbReference type="Rhea" id="RHEA-COMP:12418"/>
        <dbReference type="Rhea" id="RHEA-COMP:12419"/>
        <dbReference type="ChEBI" id="CHEBI:15378"/>
        <dbReference type="ChEBI" id="CHEBI:57856"/>
        <dbReference type="ChEBI" id="CHEBI:59789"/>
        <dbReference type="ChEBI" id="CHEBI:90615"/>
        <dbReference type="ChEBI" id="CHEBI:90616"/>
        <dbReference type="EC" id="2.1.1.72"/>
    </reaction>
</comment>
<dbReference type="Pfam" id="PF01420">
    <property type="entry name" value="Methylase_S"/>
    <property type="match status" value="1"/>
</dbReference>
<keyword evidence="5" id="KW-0808">Transferase</keyword>
<keyword evidence="15" id="KW-1185">Reference proteome</keyword>
<dbReference type="PANTHER" id="PTHR42933:SF4">
    <property type="entry name" value="TYPE I RESTRICTION ENZYME ECOKI METHYLASE SUBUNIT"/>
    <property type="match status" value="1"/>
</dbReference>
<feature type="domain" description="DNA methylase adenine-specific" evidence="12">
    <location>
        <begin position="146"/>
        <end position="444"/>
    </location>
</feature>
<dbReference type="Gene3D" id="1.20.1260.30">
    <property type="match status" value="1"/>
</dbReference>
<evidence type="ECO:0000259" key="11">
    <source>
        <dbReference type="Pfam" id="PF01420"/>
    </source>
</evidence>
<evidence type="ECO:0000256" key="2">
    <source>
        <dbReference type="ARBA" id="ARBA00010923"/>
    </source>
</evidence>
<evidence type="ECO:0000256" key="7">
    <source>
        <dbReference type="ARBA" id="ARBA00022747"/>
    </source>
</evidence>
<dbReference type="EMBL" id="CP116221">
    <property type="protein sequence ID" value="WCO03473.1"/>
    <property type="molecule type" value="Genomic_DNA"/>
</dbReference>
<organism evidence="14 15">
    <name type="scientific">Psychroserpens ponticola</name>
    <dbReference type="NCBI Taxonomy" id="2932268"/>
    <lineage>
        <taxon>Bacteria</taxon>
        <taxon>Pseudomonadati</taxon>
        <taxon>Bacteroidota</taxon>
        <taxon>Flavobacteriia</taxon>
        <taxon>Flavobacteriales</taxon>
        <taxon>Flavobacteriaceae</taxon>
        <taxon>Psychroserpens</taxon>
    </lineage>
</organism>
<dbReference type="PANTHER" id="PTHR42933">
    <property type="entry name" value="SLR6095 PROTEIN"/>
    <property type="match status" value="1"/>
</dbReference>
<dbReference type="Pfam" id="PF02384">
    <property type="entry name" value="N6_Mtase"/>
    <property type="match status" value="1"/>
</dbReference>
<accession>A0ABY7S265</accession>
<dbReference type="InterPro" id="IPR022749">
    <property type="entry name" value="D12N6_MeTrfase_N"/>
</dbReference>
<evidence type="ECO:0000256" key="4">
    <source>
        <dbReference type="ARBA" id="ARBA00022603"/>
    </source>
</evidence>
<evidence type="ECO:0000256" key="3">
    <source>
        <dbReference type="ARBA" id="ARBA00011900"/>
    </source>
</evidence>
<dbReference type="GO" id="GO:0032259">
    <property type="term" value="P:methylation"/>
    <property type="evidence" value="ECO:0007669"/>
    <property type="project" value="UniProtKB-KW"/>
</dbReference>
<feature type="domain" description="Type I restriction modification DNA specificity" evidence="11">
    <location>
        <begin position="592"/>
        <end position="734"/>
    </location>
</feature>
<proteinExistence type="inferred from homology"/>
<keyword evidence="7" id="KW-0680">Restriction system</keyword>
<evidence type="ECO:0000256" key="6">
    <source>
        <dbReference type="ARBA" id="ARBA00022691"/>
    </source>
</evidence>
<dbReference type="InterPro" id="IPR044946">
    <property type="entry name" value="Restrct_endonuc_typeI_TRD_sf"/>
</dbReference>
<dbReference type="InterPro" id="IPR038333">
    <property type="entry name" value="T1MK-like_N_sf"/>
</dbReference>
<keyword evidence="10" id="KW-0175">Coiled coil</keyword>
<dbReference type="Gene3D" id="3.40.50.150">
    <property type="entry name" value="Vaccinia Virus protein VP39"/>
    <property type="match status" value="1"/>
</dbReference>
<evidence type="ECO:0000256" key="10">
    <source>
        <dbReference type="SAM" id="Coils"/>
    </source>
</evidence>
<evidence type="ECO:0000256" key="9">
    <source>
        <dbReference type="ARBA" id="ARBA00047942"/>
    </source>
</evidence>
<protein>
    <recommendedName>
        <fullName evidence="3">site-specific DNA-methyltransferase (adenine-specific)</fullName>
        <ecNumber evidence="3">2.1.1.72</ecNumber>
    </recommendedName>
</protein>
<evidence type="ECO:0000256" key="8">
    <source>
        <dbReference type="ARBA" id="ARBA00023125"/>
    </source>
</evidence>
<dbReference type="Pfam" id="PF12161">
    <property type="entry name" value="HsdM_N"/>
    <property type="match status" value="1"/>
</dbReference>
<dbReference type="Gene3D" id="3.90.220.20">
    <property type="entry name" value="DNA methylase specificity domains"/>
    <property type="match status" value="1"/>
</dbReference>
<keyword evidence="4 14" id="KW-0489">Methyltransferase</keyword>
<dbReference type="RefSeq" id="WP_249997351.1">
    <property type="nucleotide sequence ID" value="NZ_CP116221.1"/>
</dbReference>
<dbReference type="EC" id="2.1.1.72" evidence="3"/>
<dbReference type="InterPro" id="IPR029063">
    <property type="entry name" value="SAM-dependent_MTases_sf"/>
</dbReference>
<feature type="coiled-coil region" evidence="10">
    <location>
        <begin position="718"/>
        <end position="748"/>
    </location>
</feature>
<name>A0ABY7S265_9FLAO</name>
<gene>
    <name evidence="14" type="ORF">MUN68_008185</name>
</gene>
<evidence type="ECO:0000256" key="5">
    <source>
        <dbReference type="ARBA" id="ARBA00022679"/>
    </source>
</evidence>
<dbReference type="InterPro" id="IPR003356">
    <property type="entry name" value="DNA_methylase_A-5"/>
</dbReference>
<comment type="similarity">
    <text evidence="1">Belongs to the N(4)/N(6)-methyltransferase family.</text>
</comment>
<dbReference type="InterPro" id="IPR002052">
    <property type="entry name" value="DNA_methylase_N6_adenine_CS"/>
</dbReference>
<evidence type="ECO:0000313" key="15">
    <source>
        <dbReference type="Proteomes" id="UP001202717"/>
    </source>
</evidence>